<feature type="signal peptide" evidence="2">
    <location>
        <begin position="1"/>
        <end position="25"/>
    </location>
</feature>
<feature type="domain" description="Solute-binding protein family 5" evidence="3">
    <location>
        <begin position="95"/>
        <end position="435"/>
    </location>
</feature>
<dbReference type="InterPro" id="IPR000914">
    <property type="entry name" value="SBP_5_dom"/>
</dbReference>
<keyword evidence="2" id="KW-0732">Signal</keyword>
<proteinExistence type="predicted"/>
<feature type="chain" id="PRO_5046313729" evidence="2">
    <location>
        <begin position="26"/>
        <end position="529"/>
    </location>
</feature>
<evidence type="ECO:0000259" key="3">
    <source>
        <dbReference type="Pfam" id="PF00496"/>
    </source>
</evidence>
<keyword evidence="5" id="KW-1185">Reference proteome</keyword>
<sequence>MRSSKRWAKATAVIAAAMLALSACGGGNDDGGGGGGSETTGSTTTDGGGPSGQINLGVAYETTNYDPSTTSSALAMGTNWHVMEGLYEFDMATYEVYPALADGEPVKISETEYEITLRDGAKFSDGTEVTTADVLESWARTTHETSIYKQFFTFVDSLEAKDDTTITVKLKYPFAGLADRLVNVKIIPASSTQDEMTAHPIGTGPFKYTEISNTAIEAVPNEHYNGTKPAQVELMHWDVLKDDSARLSAALGGTIDVMETVPSATKDQLASAGWTLDEVPGYNNAFLMFNTSKEPYDNAEVRRAFHQAIDRQGLVDTALAGDAIVATSFLPEANPMYSQAATQFDYDTEAAAEVFKKAGLTEITLISTDHPWVANLTPQIRQDLEAAGLTVNVQSMASGDLYANFADVDNPTYDIALAPGDPSVFGQDPGIIIDWWYGDNVWTQQRTSWAKSAPEAFQKLQEISTEASQLTGDEAKAKWAEALDLISEEAPIFPLFHRTMITGFNKDKLENVDGIGTTGLELVGASVKN</sequence>
<dbReference type="PANTHER" id="PTHR30290">
    <property type="entry name" value="PERIPLASMIC BINDING COMPONENT OF ABC TRANSPORTER"/>
    <property type="match status" value="1"/>
</dbReference>
<gene>
    <name evidence="4" type="ORF">J2S70_001300</name>
</gene>
<reference evidence="4 5" key="1">
    <citation type="submission" date="2023-07" db="EMBL/GenBank/DDBJ databases">
        <title>Sequencing the genomes of 1000 actinobacteria strains.</title>
        <authorList>
            <person name="Klenk H.-P."/>
        </authorList>
    </citation>
    <scope>NUCLEOTIDE SEQUENCE [LARGE SCALE GENOMIC DNA]</scope>
    <source>
        <strain evidence="4 5">DSM 17163</strain>
    </source>
</reference>
<name>A0ABT9NIS2_9ACTO</name>
<accession>A0ABT9NIS2</accession>
<dbReference type="Gene3D" id="3.40.190.10">
    <property type="entry name" value="Periplasmic binding protein-like II"/>
    <property type="match status" value="1"/>
</dbReference>
<dbReference type="RefSeq" id="WP_307682927.1">
    <property type="nucleotide sequence ID" value="NZ_JAUSQX010000001.1"/>
</dbReference>
<dbReference type="EMBL" id="JAUSQX010000001">
    <property type="protein sequence ID" value="MDP9806718.1"/>
    <property type="molecule type" value="Genomic_DNA"/>
</dbReference>
<evidence type="ECO:0000313" key="5">
    <source>
        <dbReference type="Proteomes" id="UP001243212"/>
    </source>
</evidence>
<dbReference type="Pfam" id="PF00496">
    <property type="entry name" value="SBP_bac_5"/>
    <property type="match status" value="1"/>
</dbReference>
<dbReference type="PIRSF" id="PIRSF002741">
    <property type="entry name" value="MppA"/>
    <property type="match status" value="1"/>
</dbReference>
<comment type="caution">
    <text evidence="4">The sequence shown here is derived from an EMBL/GenBank/DDBJ whole genome shotgun (WGS) entry which is preliminary data.</text>
</comment>
<feature type="region of interest" description="Disordered" evidence="1">
    <location>
        <begin position="30"/>
        <end position="55"/>
    </location>
</feature>
<evidence type="ECO:0000313" key="4">
    <source>
        <dbReference type="EMBL" id="MDP9806718.1"/>
    </source>
</evidence>
<dbReference type="SUPFAM" id="SSF53850">
    <property type="entry name" value="Periplasmic binding protein-like II"/>
    <property type="match status" value="1"/>
</dbReference>
<dbReference type="Proteomes" id="UP001243212">
    <property type="component" value="Unassembled WGS sequence"/>
</dbReference>
<evidence type="ECO:0000256" key="2">
    <source>
        <dbReference type="SAM" id="SignalP"/>
    </source>
</evidence>
<organism evidence="4 5">
    <name type="scientific">Trueperella bonasi</name>
    <dbReference type="NCBI Taxonomy" id="312286"/>
    <lineage>
        <taxon>Bacteria</taxon>
        <taxon>Bacillati</taxon>
        <taxon>Actinomycetota</taxon>
        <taxon>Actinomycetes</taxon>
        <taxon>Actinomycetales</taxon>
        <taxon>Actinomycetaceae</taxon>
        <taxon>Trueperella</taxon>
    </lineage>
</organism>
<dbReference type="InterPro" id="IPR030678">
    <property type="entry name" value="Peptide/Ni-bd"/>
</dbReference>
<dbReference type="CDD" id="cd00995">
    <property type="entry name" value="PBP2_NikA_DppA_OppA_like"/>
    <property type="match status" value="1"/>
</dbReference>
<evidence type="ECO:0000256" key="1">
    <source>
        <dbReference type="SAM" id="MobiDB-lite"/>
    </source>
</evidence>
<dbReference type="Gene3D" id="3.10.105.10">
    <property type="entry name" value="Dipeptide-binding Protein, Domain 3"/>
    <property type="match status" value="1"/>
</dbReference>
<protein>
    <submittedName>
        <fullName evidence="4">Peptide/nickel transport system substrate-binding protein</fullName>
    </submittedName>
</protein>
<dbReference type="PROSITE" id="PS51257">
    <property type="entry name" value="PROKAR_LIPOPROTEIN"/>
    <property type="match status" value="1"/>
</dbReference>
<dbReference type="InterPro" id="IPR039424">
    <property type="entry name" value="SBP_5"/>
</dbReference>